<dbReference type="PANTHER" id="PTHR19303:SF74">
    <property type="entry name" value="POGO TRANSPOSABLE ELEMENT WITH KRAB DOMAIN"/>
    <property type="match status" value="1"/>
</dbReference>
<dbReference type="Gene3D" id="1.10.10.60">
    <property type="entry name" value="Homeodomain-like"/>
    <property type="match status" value="1"/>
</dbReference>
<evidence type="ECO:0000256" key="1">
    <source>
        <dbReference type="PROSITE-ProRule" id="PRU00320"/>
    </source>
</evidence>
<reference evidence="4" key="1">
    <citation type="submission" date="2021-03" db="EMBL/GenBank/DDBJ databases">
        <authorList>
            <person name="Bekaert M."/>
        </authorList>
    </citation>
    <scope>NUCLEOTIDE SEQUENCE</scope>
</reference>
<protein>
    <recommendedName>
        <fullName evidence="3">HTH psq-type domain-containing protein</fullName>
    </recommendedName>
</protein>
<evidence type="ECO:0000256" key="2">
    <source>
        <dbReference type="SAM" id="MobiDB-lite"/>
    </source>
</evidence>
<dbReference type="GO" id="GO:0003677">
    <property type="term" value="F:DNA binding"/>
    <property type="evidence" value="ECO:0007669"/>
    <property type="project" value="UniProtKB-UniRule"/>
</dbReference>
<comment type="caution">
    <text evidence="4">The sequence shown here is derived from an EMBL/GenBank/DDBJ whole genome shotgun (WGS) entry which is preliminary data.</text>
</comment>
<dbReference type="SUPFAM" id="SSF46689">
    <property type="entry name" value="Homeodomain-like"/>
    <property type="match status" value="1"/>
</dbReference>
<feature type="domain" description="HTH psq-type" evidence="3">
    <location>
        <begin position="1"/>
        <end position="55"/>
    </location>
</feature>
<dbReference type="Pfam" id="PF05225">
    <property type="entry name" value="HTH_psq"/>
    <property type="match status" value="1"/>
</dbReference>
<accession>A0A8S3Q1G1</accession>
<dbReference type="InterPro" id="IPR009057">
    <property type="entry name" value="Homeodomain-like_sf"/>
</dbReference>
<keyword evidence="5" id="KW-1185">Reference proteome</keyword>
<dbReference type="InterPro" id="IPR007889">
    <property type="entry name" value="HTH_Psq"/>
</dbReference>
<evidence type="ECO:0000259" key="3">
    <source>
        <dbReference type="PROSITE" id="PS50960"/>
    </source>
</evidence>
<sequence length="632" mass="70093">MPRIGKHIYSQYGPEKMVNALQAVRSGEMSIREASVHFDVPKSTLADRVSGKYSVDTKPGKKPVIPGDVETQMVKKVMGLAEQGFGISRRQMLGRAATVCSQLKLKNNFKDGVIGMDWLAGLRRRHPVFVLRKPEKLATVRSRMLNPIKVGRYFKDLYEYSKDMSPTEIWNMDETNLNMEHRPVKVLASVGARSVPGRTGNTREGVTVLPCVNAAGEKIPPLLIVRGKTERSLRSFNTHEGPPGAKWTYQPKGWMIDSIGVEWFREIFLPNCGTKRPQLIILDSHHSHETLGLLELAQENNIMILTMPAHTTHYLCPLDRCVFGPFKREYDAVCSEFMSTNTDNIVNKLSFAKLMRTAYDKSFKRANIVSGFEATGIVDWNPLAIPVSAFATASAFDNPDIELDESEKELPGDNHPLLWVVRKVKSVATSEPVVSQTATTATAVISQATTPTHDFATPSTQNILSATVVSPSIPCPIGASTLSLQVIPTYFDSPNHTGDHQNLVNFNDSFDVNVTSDTDPFLPDILSDNDAAEILASLTDSSSSQTAPAIVELESSNKWSGTWNEDLDNIFSVKSTNDVKPKPKNSRIITSHRLLTSDEIINRKRKEFEEKEKESSKQLKLNKASLKKAAAK</sequence>
<comment type="subcellular location">
    <subcellularLocation>
        <location evidence="1">Nucleus</location>
    </subcellularLocation>
</comment>
<dbReference type="InterPro" id="IPR004875">
    <property type="entry name" value="DDE_SF_endonuclease_dom"/>
</dbReference>
<proteinExistence type="predicted"/>
<dbReference type="Pfam" id="PF03184">
    <property type="entry name" value="DDE_1"/>
    <property type="match status" value="1"/>
</dbReference>
<dbReference type="PANTHER" id="PTHR19303">
    <property type="entry name" value="TRANSPOSON"/>
    <property type="match status" value="1"/>
</dbReference>
<evidence type="ECO:0000313" key="5">
    <source>
        <dbReference type="Proteomes" id="UP000683360"/>
    </source>
</evidence>
<keyword evidence="1" id="KW-0238">DNA-binding</keyword>
<evidence type="ECO:0000313" key="4">
    <source>
        <dbReference type="EMBL" id="CAG2188667.1"/>
    </source>
</evidence>
<name>A0A8S3Q1G1_MYTED</name>
<feature type="DNA-binding region" description="H-T-H motif" evidence="1">
    <location>
        <begin position="31"/>
        <end position="51"/>
    </location>
</feature>
<organism evidence="4 5">
    <name type="scientific">Mytilus edulis</name>
    <name type="common">Blue mussel</name>
    <dbReference type="NCBI Taxonomy" id="6550"/>
    <lineage>
        <taxon>Eukaryota</taxon>
        <taxon>Metazoa</taxon>
        <taxon>Spiralia</taxon>
        <taxon>Lophotrochozoa</taxon>
        <taxon>Mollusca</taxon>
        <taxon>Bivalvia</taxon>
        <taxon>Autobranchia</taxon>
        <taxon>Pteriomorphia</taxon>
        <taxon>Mytilida</taxon>
        <taxon>Mytiloidea</taxon>
        <taxon>Mytilidae</taxon>
        <taxon>Mytilinae</taxon>
        <taxon>Mytilus</taxon>
    </lineage>
</organism>
<feature type="compositionally biased region" description="Basic and acidic residues" evidence="2">
    <location>
        <begin position="607"/>
        <end position="617"/>
    </location>
</feature>
<dbReference type="OrthoDB" id="6146321at2759"/>
<feature type="region of interest" description="Disordered" evidence="2">
    <location>
        <begin position="607"/>
        <end position="632"/>
    </location>
</feature>
<dbReference type="EMBL" id="CAJPWZ010000272">
    <property type="protein sequence ID" value="CAG2188667.1"/>
    <property type="molecule type" value="Genomic_DNA"/>
</dbReference>
<keyword evidence="1" id="KW-0539">Nucleus</keyword>
<dbReference type="Proteomes" id="UP000683360">
    <property type="component" value="Unassembled WGS sequence"/>
</dbReference>
<gene>
    <name evidence="4" type="ORF">MEDL_4058</name>
</gene>
<dbReference type="GO" id="GO:0005634">
    <property type="term" value="C:nucleus"/>
    <property type="evidence" value="ECO:0007669"/>
    <property type="project" value="UniProtKB-SubCell"/>
</dbReference>
<dbReference type="PROSITE" id="PS50960">
    <property type="entry name" value="HTH_PSQ"/>
    <property type="match status" value="1"/>
</dbReference>
<dbReference type="InterPro" id="IPR050863">
    <property type="entry name" value="CenT-Element_Derived"/>
</dbReference>
<dbReference type="AlphaFoldDB" id="A0A8S3Q1G1"/>